<dbReference type="Gene3D" id="3.10.350.10">
    <property type="entry name" value="LysM domain"/>
    <property type="match status" value="1"/>
</dbReference>
<dbReference type="PROSITE" id="PS51782">
    <property type="entry name" value="LYSM"/>
    <property type="match status" value="1"/>
</dbReference>
<evidence type="ECO:0000259" key="1">
    <source>
        <dbReference type="PROSITE" id="PS51782"/>
    </source>
</evidence>
<dbReference type="PANTHER" id="PTHR34700:SF4">
    <property type="entry name" value="PHAGE-LIKE ELEMENT PBSX PROTEIN XKDP"/>
    <property type="match status" value="1"/>
</dbReference>
<dbReference type="InterPro" id="IPR018392">
    <property type="entry name" value="LysM"/>
</dbReference>
<proteinExistence type="predicted"/>
<dbReference type="InterPro" id="IPR052196">
    <property type="entry name" value="Bact_Kbp"/>
</dbReference>
<dbReference type="SMART" id="SM00257">
    <property type="entry name" value="LysM"/>
    <property type="match status" value="1"/>
</dbReference>
<name>A0A1H9U3B5_9GAMM</name>
<dbReference type="STRING" id="416874.SAMN04487958_10635"/>
<dbReference type="InterPro" id="IPR036779">
    <property type="entry name" value="LysM_dom_sf"/>
</dbReference>
<dbReference type="SUPFAM" id="SSF54106">
    <property type="entry name" value="LysM domain"/>
    <property type="match status" value="1"/>
</dbReference>
<dbReference type="Proteomes" id="UP000198505">
    <property type="component" value="Unassembled WGS sequence"/>
</dbReference>
<reference evidence="3" key="1">
    <citation type="submission" date="2016-10" db="EMBL/GenBank/DDBJ databases">
        <authorList>
            <person name="Varghese N."/>
            <person name="Submissions S."/>
        </authorList>
    </citation>
    <scope>NUCLEOTIDE SEQUENCE [LARGE SCALE GENOMIC DNA]</scope>
    <source>
        <strain evidence="3">CGMCC 1.6495</strain>
    </source>
</reference>
<dbReference type="EMBL" id="FOGS01000006">
    <property type="protein sequence ID" value="SES03869.1"/>
    <property type="molecule type" value="Genomic_DNA"/>
</dbReference>
<keyword evidence="3" id="KW-1185">Reference proteome</keyword>
<gene>
    <name evidence="2" type="ORF">SAMN04487958_10635</name>
</gene>
<evidence type="ECO:0000313" key="3">
    <source>
        <dbReference type="Proteomes" id="UP000198505"/>
    </source>
</evidence>
<dbReference type="Pfam" id="PF01476">
    <property type="entry name" value="LysM"/>
    <property type="match status" value="1"/>
</dbReference>
<feature type="domain" description="LysM" evidence="1">
    <location>
        <begin position="73"/>
        <end position="121"/>
    </location>
</feature>
<protein>
    <submittedName>
        <fullName evidence="2">LysM domain-containing protein</fullName>
    </submittedName>
</protein>
<sequence length="383" mass="41910">MIDHYIMLSMFRACLPGGAARITRVIAGKKTGGRMGAGQRRRYGAGAWFIGALTVLMSLDAGAWERVRDSAPERYTVAEGDTLWDIAGRFLHAPWQWPELWQTNPAIRNPHLIYPGDILNLSDCQGDPCLSLSREQRVVTLSPKMRTVPRREAIPPIDAGIIRPFLRDHRIKEGDPAADTMAYVVAGHQGRLISGAGDSLYVRGQVPRQADVGIYRPADTYTTNDGTLLGTELIKIGEARYLRAEEDIAQLKVLSAAQEIRNNDLVLPLETSRLDDDMVPRAPRNALSGTLIGVPGGVRFIGRLQVVTIDLGTLDGVQAGHVFQIAQQGEVVSDPRNQASITLPSEAAGTLMVFSPYDRVSYALVMEASRVVEVGDLVRTPPR</sequence>
<accession>A0A1H9U3B5</accession>
<dbReference type="PANTHER" id="PTHR34700">
    <property type="entry name" value="POTASSIUM BINDING PROTEIN KBP"/>
    <property type="match status" value="1"/>
</dbReference>
<dbReference type="CDD" id="cd00118">
    <property type="entry name" value="LysM"/>
    <property type="match status" value="1"/>
</dbReference>
<evidence type="ECO:0000313" key="2">
    <source>
        <dbReference type="EMBL" id="SES03869.1"/>
    </source>
</evidence>
<organism evidence="2 3">
    <name type="scientific">Vreelandella subterranea</name>
    <dbReference type="NCBI Taxonomy" id="416874"/>
    <lineage>
        <taxon>Bacteria</taxon>
        <taxon>Pseudomonadati</taxon>
        <taxon>Pseudomonadota</taxon>
        <taxon>Gammaproteobacteria</taxon>
        <taxon>Oceanospirillales</taxon>
        <taxon>Halomonadaceae</taxon>
        <taxon>Vreelandella</taxon>
    </lineage>
</organism>
<dbReference type="AlphaFoldDB" id="A0A1H9U3B5"/>